<dbReference type="SUPFAM" id="SSF52540">
    <property type="entry name" value="P-loop containing nucleoside triphosphate hydrolases"/>
    <property type="match status" value="1"/>
</dbReference>
<organism evidence="8 9">
    <name type="scientific">Cordyceps confragosa</name>
    <name type="common">Lecanicillium lecanii</name>
    <dbReference type="NCBI Taxonomy" id="2714763"/>
    <lineage>
        <taxon>Eukaryota</taxon>
        <taxon>Fungi</taxon>
        <taxon>Dikarya</taxon>
        <taxon>Ascomycota</taxon>
        <taxon>Pezizomycotina</taxon>
        <taxon>Sordariomycetes</taxon>
        <taxon>Hypocreomycetidae</taxon>
        <taxon>Hypocreales</taxon>
        <taxon>Cordycipitaceae</taxon>
        <taxon>Akanthomyces</taxon>
    </lineage>
</organism>
<dbReference type="SUPFAM" id="SSF57667">
    <property type="entry name" value="beta-beta-alpha zinc fingers"/>
    <property type="match status" value="1"/>
</dbReference>
<gene>
    <name evidence="8" type="ORF">LLEC1_06424</name>
</gene>
<feature type="region of interest" description="Disordered" evidence="6">
    <location>
        <begin position="382"/>
        <end position="417"/>
    </location>
</feature>
<keyword evidence="9" id="KW-1185">Reference proteome</keyword>
<feature type="domain" description="C2H2-type" evidence="7">
    <location>
        <begin position="1244"/>
        <end position="1271"/>
    </location>
</feature>
<dbReference type="InterPro" id="IPR013087">
    <property type="entry name" value="Znf_C2H2_type"/>
</dbReference>
<reference evidence="8 9" key="1">
    <citation type="submission" date="2016-03" db="EMBL/GenBank/DDBJ databases">
        <title>Fine-scale spatial genetic structure of a fungal parasite of coffee scale insects.</title>
        <authorList>
            <person name="Jackson D."/>
            <person name="Zemenick K.A."/>
            <person name="Malloure B."/>
            <person name="Quandt C.A."/>
            <person name="James T.Y."/>
        </authorList>
    </citation>
    <scope>NUCLEOTIDE SEQUENCE [LARGE SCALE GENOMIC DNA]</scope>
    <source>
        <strain evidence="8 9">UM487</strain>
    </source>
</reference>
<keyword evidence="3 5" id="KW-0863">Zinc-finger</keyword>
<dbReference type="InterPro" id="IPR027417">
    <property type="entry name" value="P-loop_NTPase"/>
</dbReference>
<keyword evidence="2" id="KW-0677">Repeat</keyword>
<evidence type="ECO:0000313" key="9">
    <source>
        <dbReference type="Proteomes" id="UP000243081"/>
    </source>
</evidence>
<feature type="compositionally biased region" description="Low complexity" evidence="6">
    <location>
        <begin position="406"/>
        <end position="417"/>
    </location>
</feature>
<evidence type="ECO:0000256" key="6">
    <source>
        <dbReference type="SAM" id="MobiDB-lite"/>
    </source>
</evidence>
<evidence type="ECO:0000313" key="8">
    <source>
        <dbReference type="EMBL" id="OAR02604.1"/>
    </source>
</evidence>
<proteinExistence type="predicted"/>
<keyword evidence="4" id="KW-0862">Zinc</keyword>
<dbReference type="SUPFAM" id="SSF53474">
    <property type="entry name" value="alpha/beta-Hydrolases"/>
    <property type="match status" value="1"/>
</dbReference>
<dbReference type="PROSITE" id="PS00028">
    <property type="entry name" value="ZINC_FINGER_C2H2_1"/>
    <property type="match status" value="2"/>
</dbReference>
<name>A0A179IM78_CORDF</name>
<dbReference type="InterPro" id="IPR054471">
    <property type="entry name" value="GPIID_WHD"/>
</dbReference>
<dbReference type="PANTHER" id="PTHR10039">
    <property type="entry name" value="AMELOGENIN"/>
    <property type="match status" value="1"/>
</dbReference>
<evidence type="ECO:0000256" key="1">
    <source>
        <dbReference type="ARBA" id="ARBA00022723"/>
    </source>
</evidence>
<sequence length="1367" mass="154496">MADKKGLRNLAGLVFRLRALPETACTAAHVAVALSNSLDDVSADDIRVFSIATSLIHWGGPRTRVATLVFDSIPALVRDNAGQDEWTVFTHSRGARTDLDNLLLDIHFRGMTPLNDVDPSQHASDCIAISGLASHPFGSWKHRGNEESFMWIRDGLPKHMRDTRAILYGYDSKLDRSQSFQGIPDLARALIHSLTTCNWDKPFAKPLVFLAHSLGGLLLKETLVLLSNDVHDESCRCLLAAVKGAVFFGVPNLGMEQAHFRTVVQNNPNEALIDDLARGSNYIRRLDENFGQLLANKDLQYFWGYETMESPTIQMLPDGRIDRNGRPAILVSRESATRRDIETKTSVVFPIHATHSGMVKFQRDSPDYHMVISKLARILSTERDGPQKDTATAKDAQITQTREFFSSSSKPKSRMPSNLGERIKSLIRDVVLTDDERSSIMRTDLDELHGAIYNLQEDHGRQDTLMHMKRLDPFLVSMSQFCQVIKSLSLVDVQQLPELAAFVWGQTDRCDKDWKQLFKASWGDAYLKLNLIKDSIERSSRMIDTPVTITEFEEILDRRVAAKRAFERDKVHRQDASYVVVKEWLSFFDCEPEQDRHRSTRSICSDPGRWLLEHLQFKHWFSPEFCRDPLLWMNGIPGAGKTILASVVIDEVRKVQDATVLYFYCRYAESARNSFISVCRSLLAQVLTQHPSLLSYFKEKASFSSALASLEVAKEMLLTALGGCGTSYIIIDGLDECTREQRKEVSTWFCGIVHDVPLGDRYSIRCLFVSQDDGVARKDLGQLPTIKIGSQNQADLEGFAAKWHGILEAKFGELRSRGCHIANILVARAQGMFVFAEMFAKYLEDQPNLATLLVELEPSNLPLTLDNVYTRIMDRIFHSRSENISHFLRKVLGWLVCVKRPLRWREIQGAICIDLSEEGVDYDRKLVDTPKGLFASLVEMQDDGTIELVHTTARKVMIPEVNRSLALLSLDYLSLPQMHKNSDEEDIREALVNGVYAFYDYASACWALHMQSGISMGCVEDCAILRETAETFIEQHWAAAPARLLVTNKIEESLSAFKLSEAYDQISQAIVWSYHQMGPKSKAPCSDEATDLWQVTEKVRSSLEAMHAVTLPDAESEALKKFYGSNIFKCSRVSCYYYHQGFRNADQRDAHIQRHERPFRCRIDGCPKEIFGYTTRERCNKHLFEYHGIDEFDENDFPDAPKPKPAAKTATRAAKFECSFCEKKFTAGHTLKAHIRTHTGEKPYTCSTCGDKFARKSVCDRHELSHGEKRYVCEGELEDGSVWGCKDSFSRADKLANHWSQSKKGQKCITPLLLQRLRAGTEVQDAESILSGQHGSNAEALLAAGKHLPSFIDFLKLCGLGNLNKEQ</sequence>
<dbReference type="SMART" id="SM00355">
    <property type="entry name" value="ZnF_C2H2"/>
    <property type="match status" value="4"/>
</dbReference>
<dbReference type="Pfam" id="PF24883">
    <property type="entry name" value="NPHP3_N"/>
    <property type="match status" value="1"/>
</dbReference>
<dbReference type="PANTHER" id="PTHR10039:SF14">
    <property type="entry name" value="NACHT DOMAIN-CONTAINING PROTEIN"/>
    <property type="match status" value="1"/>
</dbReference>
<protein>
    <recommendedName>
        <fullName evidence="7">C2H2-type domain-containing protein</fullName>
    </recommendedName>
</protein>
<dbReference type="FunFam" id="3.30.160.60:FF:000100">
    <property type="entry name" value="Zinc finger 45-like"/>
    <property type="match status" value="1"/>
</dbReference>
<dbReference type="EMBL" id="LUKN01000603">
    <property type="protein sequence ID" value="OAR02604.1"/>
    <property type="molecule type" value="Genomic_DNA"/>
</dbReference>
<evidence type="ECO:0000256" key="3">
    <source>
        <dbReference type="ARBA" id="ARBA00022771"/>
    </source>
</evidence>
<dbReference type="Proteomes" id="UP000243081">
    <property type="component" value="Unassembled WGS sequence"/>
</dbReference>
<evidence type="ECO:0000256" key="2">
    <source>
        <dbReference type="ARBA" id="ARBA00022737"/>
    </source>
</evidence>
<feature type="domain" description="C2H2-type" evidence="7">
    <location>
        <begin position="1216"/>
        <end position="1243"/>
    </location>
</feature>
<evidence type="ECO:0000256" key="4">
    <source>
        <dbReference type="ARBA" id="ARBA00022833"/>
    </source>
</evidence>
<dbReference type="PROSITE" id="PS50157">
    <property type="entry name" value="ZINC_FINGER_C2H2_2"/>
    <property type="match status" value="2"/>
</dbReference>
<dbReference type="InterPro" id="IPR036236">
    <property type="entry name" value="Znf_C2H2_sf"/>
</dbReference>
<keyword evidence="1" id="KW-0479">Metal-binding</keyword>
<dbReference type="Gene3D" id="3.30.160.60">
    <property type="entry name" value="Classic Zinc Finger"/>
    <property type="match status" value="2"/>
</dbReference>
<dbReference type="OrthoDB" id="21416at2759"/>
<dbReference type="InterPro" id="IPR056884">
    <property type="entry name" value="NPHP3-like_N"/>
</dbReference>
<evidence type="ECO:0000256" key="5">
    <source>
        <dbReference type="PROSITE-ProRule" id="PRU00042"/>
    </source>
</evidence>
<dbReference type="Pfam" id="PF22939">
    <property type="entry name" value="WHD_GPIID"/>
    <property type="match status" value="1"/>
</dbReference>
<dbReference type="GO" id="GO:0008270">
    <property type="term" value="F:zinc ion binding"/>
    <property type="evidence" value="ECO:0007669"/>
    <property type="project" value="UniProtKB-KW"/>
</dbReference>
<dbReference type="Gene3D" id="3.40.50.300">
    <property type="entry name" value="P-loop containing nucleotide triphosphate hydrolases"/>
    <property type="match status" value="1"/>
</dbReference>
<dbReference type="InterPro" id="IPR029058">
    <property type="entry name" value="AB_hydrolase_fold"/>
</dbReference>
<dbReference type="OMA" id="DYASACW"/>
<comment type="caution">
    <text evidence="8">The sequence shown here is derived from an EMBL/GenBank/DDBJ whole genome shotgun (WGS) entry which is preliminary data.</text>
</comment>
<evidence type="ECO:0000259" key="7">
    <source>
        <dbReference type="PROSITE" id="PS50157"/>
    </source>
</evidence>
<accession>A0A179IM78</accession>